<accession>A0AAW8SRL7</accession>
<gene>
    <name evidence="2" type="ORF">P7D78_01450</name>
</gene>
<dbReference type="EMBL" id="JARPXM010000001">
    <property type="protein sequence ID" value="MDT2536776.1"/>
    <property type="molecule type" value="Genomic_DNA"/>
</dbReference>
<evidence type="ECO:0000256" key="1">
    <source>
        <dbReference type="SAM" id="SignalP"/>
    </source>
</evidence>
<comment type="caution">
    <text evidence="2">The sequence shown here is derived from an EMBL/GenBank/DDBJ whole genome shotgun (WGS) entry which is preliminary data.</text>
</comment>
<evidence type="ECO:0000313" key="2">
    <source>
        <dbReference type="EMBL" id="MDT2536776.1"/>
    </source>
</evidence>
<proteinExistence type="predicted"/>
<keyword evidence="1" id="KW-0732">Signal</keyword>
<sequence>MKKIIGATLLAIIAVGFGATVQAEDATVTYDVASTYSLSIPAKTLTDTDREWVIGTSKHDIAPGKKLDIGLSLTNTAMDDEGKVTLSQDSGTNKLTTKMTINGSTILKGSSILQVAGTSDSGKEEKISFEQLAGNKQAGTYKAQLNFTAEIK</sequence>
<reference evidence="2" key="1">
    <citation type="submission" date="2023-03" db="EMBL/GenBank/DDBJ databases">
        <authorList>
            <person name="Shen W."/>
            <person name="Cai J."/>
        </authorList>
    </citation>
    <scope>NUCLEOTIDE SEQUENCE</scope>
    <source>
        <strain evidence="2">B646-2</strain>
    </source>
</reference>
<dbReference type="RefSeq" id="WP_028020199.1">
    <property type="nucleotide sequence ID" value="NZ_CABLCA010000004.1"/>
</dbReference>
<evidence type="ECO:0008006" key="4">
    <source>
        <dbReference type="Google" id="ProtNLM"/>
    </source>
</evidence>
<dbReference type="Proteomes" id="UP001249240">
    <property type="component" value="Unassembled WGS sequence"/>
</dbReference>
<dbReference type="AlphaFoldDB" id="A0AAW8SRL7"/>
<name>A0AAW8SRL7_9ENTE</name>
<feature type="signal peptide" evidence="1">
    <location>
        <begin position="1"/>
        <end position="23"/>
    </location>
</feature>
<dbReference type="GeneID" id="67042056"/>
<evidence type="ECO:0000313" key="3">
    <source>
        <dbReference type="Proteomes" id="UP001249240"/>
    </source>
</evidence>
<organism evidence="2 3">
    <name type="scientific">Enterococcus raffinosus</name>
    <dbReference type="NCBI Taxonomy" id="71452"/>
    <lineage>
        <taxon>Bacteria</taxon>
        <taxon>Bacillati</taxon>
        <taxon>Bacillota</taxon>
        <taxon>Bacilli</taxon>
        <taxon>Lactobacillales</taxon>
        <taxon>Enterococcaceae</taxon>
        <taxon>Enterococcus</taxon>
    </lineage>
</organism>
<feature type="chain" id="PRO_5043734657" description="Fimbrial protein" evidence="1">
    <location>
        <begin position="24"/>
        <end position="152"/>
    </location>
</feature>
<protein>
    <recommendedName>
        <fullName evidence="4">Fimbrial protein</fullName>
    </recommendedName>
</protein>